<dbReference type="Pfam" id="PF00691">
    <property type="entry name" value="OmpA"/>
    <property type="match status" value="1"/>
</dbReference>
<dbReference type="Gene3D" id="3.30.1330.60">
    <property type="entry name" value="OmpA-like domain"/>
    <property type="match status" value="1"/>
</dbReference>
<organism evidence="3 4">
    <name type="scientific">Neoroseomonas oryzicola</name>
    <dbReference type="NCBI Taxonomy" id="535904"/>
    <lineage>
        <taxon>Bacteria</taxon>
        <taxon>Pseudomonadati</taxon>
        <taxon>Pseudomonadota</taxon>
        <taxon>Alphaproteobacteria</taxon>
        <taxon>Acetobacterales</taxon>
        <taxon>Acetobacteraceae</taxon>
        <taxon>Neoroseomonas</taxon>
    </lineage>
</organism>
<reference evidence="3 4" key="1">
    <citation type="submission" date="2020-02" db="EMBL/GenBank/DDBJ databases">
        <authorList>
            <person name="Sun Q."/>
            <person name="Inoue M."/>
        </authorList>
    </citation>
    <scope>NUCLEOTIDE SEQUENCE [LARGE SCALE GENOMIC DNA]</scope>
    <source>
        <strain evidence="3 4">KCTC 22478</strain>
    </source>
</reference>
<dbReference type="SUPFAM" id="SSF103088">
    <property type="entry name" value="OmpA-like"/>
    <property type="match status" value="1"/>
</dbReference>
<keyword evidence="4" id="KW-1185">Reference proteome</keyword>
<dbReference type="InterPro" id="IPR006665">
    <property type="entry name" value="OmpA-like"/>
</dbReference>
<protein>
    <recommendedName>
        <fullName evidence="2">OmpA-like domain-containing protein</fullName>
    </recommendedName>
</protein>
<evidence type="ECO:0000313" key="4">
    <source>
        <dbReference type="Proteomes" id="UP000746741"/>
    </source>
</evidence>
<dbReference type="InterPro" id="IPR036737">
    <property type="entry name" value="OmpA-like_sf"/>
</dbReference>
<dbReference type="EMBL" id="JAAVUP010000004">
    <property type="protein sequence ID" value="NKE18378.1"/>
    <property type="molecule type" value="Genomic_DNA"/>
</dbReference>
<keyword evidence="1" id="KW-0472">Membrane</keyword>
<accession>A0ABX1EN67</accession>
<feature type="domain" description="OmpA-like" evidence="2">
    <location>
        <begin position="20"/>
        <end position="134"/>
    </location>
</feature>
<evidence type="ECO:0000313" key="3">
    <source>
        <dbReference type="EMBL" id="NKE18378.1"/>
    </source>
</evidence>
<sequence>MRGGTAALMGVLALAIWPGRVPAYVPENAVMLFAPGSAEISQAARDALLAFLRPPRPAPFRGQCIVAHADRGPGAAALARARADAVAAMMARQGVNRADIAIEARGDASPARLAPPGTAEPMNDRVELSPCPGPRLAGVAAAQAMVLDAAIVPPHVAAMASLIARALGCVAPEVPRDALALPAFDCPPEVPPQAVPAVTVGRMEGSRRIAVTLEWPAGFGAAPDRARAAAGAVLDHFGFAPGPALAALGGGAAAGSRLDIPGRGLRAEVAAGPGALRRLRIVPTEAEGP</sequence>
<dbReference type="PROSITE" id="PS51123">
    <property type="entry name" value="OMPA_2"/>
    <property type="match status" value="1"/>
</dbReference>
<dbReference type="Proteomes" id="UP000746741">
    <property type="component" value="Unassembled WGS sequence"/>
</dbReference>
<comment type="caution">
    <text evidence="3">The sequence shown here is derived from an EMBL/GenBank/DDBJ whole genome shotgun (WGS) entry which is preliminary data.</text>
</comment>
<name>A0ABX1EN67_9PROT</name>
<gene>
    <name evidence="3" type="ORF">GWK15_15600</name>
</gene>
<proteinExistence type="predicted"/>
<evidence type="ECO:0000256" key="1">
    <source>
        <dbReference type="PROSITE-ProRule" id="PRU00473"/>
    </source>
</evidence>
<evidence type="ECO:0000259" key="2">
    <source>
        <dbReference type="PROSITE" id="PS51123"/>
    </source>
</evidence>
<dbReference type="RefSeq" id="WP_168042281.1">
    <property type="nucleotide sequence ID" value="NZ_JAAVUP010000004.1"/>
</dbReference>